<dbReference type="GO" id="GO:0140662">
    <property type="term" value="F:ATP-dependent protein folding chaperone"/>
    <property type="evidence" value="ECO:0007669"/>
    <property type="project" value="InterPro"/>
</dbReference>
<evidence type="ECO:0000256" key="3">
    <source>
        <dbReference type="ARBA" id="ARBA00022840"/>
    </source>
</evidence>
<proteinExistence type="inferred from homology"/>
<comment type="similarity">
    <text evidence="1">Belongs to the heat shock protein 70 family.</text>
</comment>
<dbReference type="WBParaSite" id="BXY_0210300.1">
    <property type="protein sequence ID" value="BXY_0210300.1"/>
    <property type="gene ID" value="BXY_0210300"/>
</dbReference>
<dbReference type="Gene3D" id="3.30.420.40">
    <property type="match status" value="1"/>
</dbReference>
<protein>
    <submittedName>
        <fullName evidence="6">EF-hand domain-containing protein</fullName>
    </submittedName>
</protein>
<dbReference type="PANTHER" id="PTHR45639">
    <property type="entry name" value="HSC70CB, ISOFORM G-RELATED"/>
    <property type="match status" value="1"/>
</dbReference>
<sequence length="178" mass="20117">MCMEAVLLCRHKDKDGELPPGMFEEFVDKMFDSGLNEVERECVRYYINHELQHPGEILDVVDLKEQEEAHVSMGRSDEEPHPDGDETKNYLGERLQVTPQQITAAHLTKLKQITESQIEGTVSDVVISVPPAWSNDQHLALLEAGQIEGLNVLKFPCPSPVYGLYELYKIDAKTNPRA</sequence>
<dbReference type="eggNOG" id="KOG0101">
    <property type="taxonomic scope" value="Eukaryota"/>
</dbReference>
<organism evidence="5 6">
    <name type="scientific">Bursaphelenchus xylophilus</name>
    <name type="common">Pinewood nematode worm</name>
    <name type="synonym">Aphelenchoides xylophilus</name>
    <dbReference type="NCBI Taxonomy" id="6326"/>
    <lineage>
        <taxon>Eukaryota</taxon>
        <taxon>Metazoa</taxon>
        <taxon>Ecdysozoa</taxon>
        <taxon>Nematoda</taxon>
        <taxon>Chromadorea</taxon>
        <taxon>Rhabditida</taxon>
        <taxon>Tylenchina</taxon>
        <taxon>Tylenchomorpha</taxon>
        <taxon>Aphelenchoidea</taxon>
        <taxon>Aphelenchoididae</taxon>
        <taxon>Bursaphelenchus</taxon>
    </lineage>
</organism>
<dbReference type="GO" id="GO:0005829">
    <property type="term" value="C:cytosol"/>
    <property type="evidence" value="ECO:0007669"/>
    <property type="project" value="TreeGrafter"/>
</dbReference>
<dbReference type="PANTHER" id="PTHR45639:SF4">
    <property type="entry name" value="HSC70CB, ISOFORM G"/>
    <property type="match status" value="1"/>
</dbReference>
<evidence type="ECO:0000256" key="1">
    <source>
        <dbReference type="ARBA" id="ARBA00007381"/>
    </source>
</evidence>
<dbReference type="InterPro" id="IPR013126">
    <property type="entry name" value="Hsp_70_fam"/>
</dbReference>
<dbReference type="GO" id="GO:0005524">
    <property type="term" value="F:ATP binding"/>
    <property type="evidence" value="ECO:0007669"/>
    <property type="project" value="UniProtKB-KW"/>
</dbReference>
<keyword evidence="3" id="KW-0067">ATP-binding</keyword>
<evidence type="ECO:0000256" key="4">
    <source>
        <dbReference type="SAM" id="MobiDB-lite"/>
    </source>
</evidence>
<dbReference type="Pfam" id="PF00012">
    <property type="entry name" value="HSP70"/>
    <property type="match status" value="1"/>
</dbReference>
<dbReference type="SMR" id="A0A1I7RN17"/>
<dbReference type="InterPro" id="IPR043129">
    <property type="entry name" value="ATPase_NBD"/>
</dbReference>
<keyword evidence="2" id="KW-0547">Nucleotide-binding</keyword>
<dbReference type="Proteomes" id="UP000095284">
    <property type="component" value="Unplaced"/>
</dbReference>
<reference evidence="6" key="1">
    <citation type="submission" date="2016-11" db="UniProtKB">
        <authorList>
            <consortium name="WormBaseParasite"/>
        </authorList>
    </citation>
    <scope>IDENTIFICATION</scope>
</reference>
<accession>A0A1I7RN17</accession>
<dbReference type="SUPFAM" id="SSF53067">
    <property type="entry name" value="Actin-like ATPase domain"/>
    <property type="match status" value="1"/>
</dbReference>
<dbReference type="AlphaFoldDB" id="A0A1I7RN17"/>
<name>A0A1I7RN17_BURXY</name>
<evidence type="ECO:0000313" key="5">
    <source>
        <dbReference type="Proteomes" id="UP000095284"/>
    </source>
</evidence>
<evidence type="ECO:0000256" key="2">
    <source>
        <dbReference type="ARBA" id="ARBA00022741"/>
    </source>
</evidence>
<evidence type="ECO:0000313" key="6">
    <source>
        <dbReference type="WBParaSite" id="BXY_0210300.1"/>
    </source>
</evidence>
<feature type="region of interest" description="Disordered" evidence="4">
    <location>
        <begin position="68"/>
        <end position="87"/>
    </location>
</feature>
<dbReference type="FunFam" id="3.30.420.40:FF:000171">
    <property type="entry name" value="Heat shock 70 kDa protein 4"/>
    <property type="match status" value="1"/>
</dbReference>
<dbReference type="GO" id="GO:0005634">
    <property type="term" value="C:nucleus"/>
    <property type="evidence" value="ECO:0007669"/>
    <property type="project" value="TreeGrafter"/>
</dbReference>